<dbReference type="InterPro" id="IPR027417">
    <property type="entry name" value="P-loop_NTPase"/>
</dbReference>
<dbReference type="Pfam" id="PF13191">
    <property type="entry name" value="AAA_16"/>
    <property type="match status" value="1"/>
</dbReference>
<dbReference type="OrthoDB" id="5757053at2"/>
<dbReference type="Proteomes" id="UP000305881">
    <property type="component" value="Chromosome"/>
</dbReference>
<dbReference type="SUPFAM" id="SSF52540">
    <property type="entry name" value="P-loop containing nucleoside triphosphate hydrolases"/>
    <property type="match status" value="1"/>
</dbReference>
<name>A0A4P9UKJ5_METBY</name>
<dbReference type="SMART" id="SM00382">
    <property type="entry name" value="AAA"/>
    <property type="match status" value="1"/>
</dbReference>
<feature type="domain" description="AAA+ ATPase" evidence="2">
    <location>
        <begin position="23"/>
        <end position="203"/>
    </location>
</feature>
<keyword evidence="3" id="KW-0547">Nucleotide-binding</keyword>
<keyword evidence="1" id="KW-0472">Membrane</keyword>
<reference evidence="4" key="1">
    <citation type="journal article" date="2019" name="J. Bacteriol.">
        <title>A Mutagenic Screen Identifies a TonB-Dependent Receptor Required for the Lanthanide Metal Switch in the Type I Methanotroph 'Methylotuvimicrobium buryatense' 5GB1C.</title>
        <authorList>
            <person name="Groom J.D."/>
            <person name="Ford S.M."/>
            <person name="Pesesky M.W."/>
            <person name="Lidstrom M.E."/>
        </authorList>
    </citation>
    <scope>NUCLEOTIDE SEQUENCE [LARGE SCALE GENOMIC DNA]</scope>
    <source>
        <strain evidence="4">5GB1C</strain>
    </source>
</reference>
<proteinExistence type="predicted"/>
<dbReference type="STRING" id="675511.GCA_000341735_02777"/>
<dbReference type="EMBL" id="CP035467">
    <property type="protein sequence ID" value="QCW81010.1"/>
    <property type="molecule type" value="Genomic_DNA"/>
</dbReference>
<dbReference type="InterPro" id="IPR003593">
    <property type="entry name" value="AAA+_ATPase"/>
</dbReference>
<organism evidence="3 4">
    <name type="scientific">Methylotuvimicrobium buryatense</name>
    <name type="common">Methylomicrobium buryatense</name>
    <dbReference type="NCBI Taxonomy" id="95641"/>
    <lineage>
        <taxon>Bacteria</taxon>
        <taxon>Pseudomonadati</taxon>
        <taxon>Pseudomonadota</taxon>
        <taxon>Gammaproteobacteria</taxon>
        <taxon>Methylococcales</taxon>
        <taxon>Methylococcaceae</taxon>
        <taxon>Methylotuvimicrobium</taxon>
    </lineage>
</organism>
<dbReference type="KEGG" id="mbur:EQU24_01130"/>
<dbReference type="GO" id="GO:0005524">
    <property type="term" value="F:ATP binding"/>
    <property type="evidence" value="ECO:0007669"/>
    <property type="project" value="UniProtKB-KW"/>
</dbReference>
<keyword evidence="1" id="KW-1133">Transmembrane helix</keyword>
<dbReference type="Gene3D" id="3.40.50.300">
    <property type="entry name" value="P-loop containing nucleotide triphosphate hydrolases"/>
    <property type="match status" value="1"/>
</dbReference>
<protein>
    <submittedName>
        <fullName evidence="3">ATP-binding protein</fullName>
    </submittedName>
</protein>
<sequence>MDEIVGLIGRDEVVGDLVAEIKKGKHVILTGPVGIGKSAVLRAALDRLGAKVPLLIRLHDHQAKGQFVDMARQMLALDLVTPQELELPAKYHDTPGSEIDWKEIKSQVNRMSMRDLTHAVIPALARAEDKPVIAVDDLTSLTPTQMAFWLAIFDHAQVIGCASEKKARVRKLWWKMREIGVKPLPADTIRAIVKRYIETKGILIESPELYISHVVKQSGGVPQAIYDMLDESGKERIIDKRKVREMRHEAGVQYLDFTPMVMVLGALIVSMRYVGMGTGDKTLYIMGGIGAALFLTFRFFIFKGVGR</sequence>
<accession>A0A4P9UKJ5</accession>
<evidence type="ECO:0000259" key="2">
    <source>
        <dbReference type="SMART" id="SM00382"/>
    </source>
</evidence>
<evidence type="ECO:0000256" key="1">
    <source>
        <dbReference type="SAM" id="Phobius"/>
    </source>
</evidence>
<feature type="transmembrane region" description="Helical" evidence="1">
    <location>
        <begin position="250"/>
        <end position="271"/>
    </location>
</feature>
<dbReference type="RefSeq" id="WP_017841272.1">
    <property type="nucleotide sequence ID" value="NZ_CP035467.1"/>
</dbReference>
<dbReference type="AlphaFoldDB" id="A0A4P9UKJ5"/>
<dbReference type="InterPro" id="IPR041664">
    <property type="entry name" value="AAA_16"/>
</dbReference>
<keyword evidence="3" id="KW-0067">ATP-binding</keyword>
<evidence type="ECO:0000313" key="3">
    <source>
        <dbReference type="EMBL" id="QCW81010.1"/>
    </source>
</evidence>
<evidence type="ECO:0000313" key="4">
    <source>
        <dbReference type="Proteomes" id="UP000305881"/>
    </source>
</evidence>
<keyword evidence="4" id="KW-1185">Reference proteome</keyword>
<gene>
    <name evidence="3" type="ORF">EQU24_01130</name>
</gene>
<feature type="transmembrane region" description="Helical" evidence="1">
    <location>
        <begin position="283"/>
        <end position="301"/>
    </location>
</feature>
<keyword evidence="1" id="KW-0812">Transmembrane</keyword>